<dbReference type="Gene3D" id="1.10.287.110">
    <property type="entry name" value="DnaJ domain"/>
    <property type="match status" value="1"/>
</dbReference>
<dbReference type="Gene3D" id="1.10.10.60">
    <property type="entry name" value="Homeodomain-like"/>
    <property type="match status" value="2"/>
</dbReference>
<reference evidence="10 11" key="1">
    <citation type="submission" date="2020-08" db="EMBL/GenBank/DDBJ databases">
        <authorList>
            <person name="Hejnol A."/>
        </authorList>
    </citation>
    <scope>NUCLEOTIDE SEQUENCE [LARGE SCALE GENOMIC DNA]</scope>
</reference>
<keyword evidence="2" id="KW-0963">Cytoplasm</keyword>
<dbReference type="AlphaFoldDB" id="A0A7I8V6W5"/>
<evidence type="ECO:0000259" key="9">
    <source>
        <dbReference type="PROSITE" id="PS50090"/>
    </source>
</evidence>
<dbReference type="Pfam" id="PF21884">
    <property type="entry name" value="ZUO1-like_ZHD"/>
    <property type="match status" value="1"/>
</dbReference>
<evidence type="ECO:0000313" key="10">
    <source>
        <dbReference type="EMBL" id="CAD5111356.1"/>
    </source>
</evidence>
<dbReference type="SUPFAM" id="SSF46565">
    <property type="entry name" value="Chaperone J-domain"/>
    <property type="match status" value="1"/>
</dbReference>
<evidence type="ECO:0000256" key="2">
    <source>
        <dbReference type="ARBA" id="ARBA00022490"/>
    </source>
</evidence>
<gene>
    <name evidence="10" type="ORF">DGYR_LOCUS665</name>
</gene>
<feature type="compositionally biased region" description="Basic and acidic residues" evidence="7">
    <location>
        <begin position="428"/>
        <end position="439"/>
    </location>
</feature>
<evidence type="ECO:0000256" key="7">
    <source>
        <dbReference type="SAM" id="MobiDB-lite"/>
    </source>
</evidence>
<comment type="caution">
    <text evidence="10">The sequence shown here is derived from an EMBL/GenBank/DDBJ whole genome shotgun (WGS) entry which is preliminary data.</text>
</comment>
<dbReference type="GO" id="GO:0043022">
    <property type="term" value="F:ribosome binding"/>
    <property type="evidence" value="ECO:0007669"/>
    <property type="project" value="InterPro"/>
</dbReference>
<dbReference type="CDD" id="cd00167">
    <property type="entry name" value="SANT"/>
    <property type="match status" value="1"/>
</dbReference>
<dbReference type="InterPro" id="IPR042569">
    <property type="entry name" value="RAC_head_sf"/>
</dbReference>
<dbReference type="Pfam" id="PF16717">
    <property type="entry name" value="RAC_head"/>
    <property type="match status" value="1"/>
</dbReference>
<dbReference type="Gene3D" id="1.10.8.840">
    <property type="entry name" value="Ribosome-associated complex head domain"/>
    <property type="match status" value="1"/>
</dbReference>
<organism evidence="10 11">
    <name type="scientific">Dimorphilus gyrociliatus</name>
    <dbReference type="NCBI Taxonomy" id="2664684"/>
    <lineage>
        <taxon>Eukaryota</taxon>
        <taxon>Metazoa</taxon>
        <taxon>Spiralia</taxon>
        <taxon>Lophotrochozoa</taxon>
        <taxon>Annelida</taxon>
        <taxon>Polychaeta</taxon>
        <taxon>Polychaeta incertae sedis</taxon>
        <taxon>Dinophilidae</taxon>
        <taxon>Dimorphilus</taxon>
    </lineage>
</organism>
<evidence type="ECO:0000256" key="6">
    <source>
        <dbReference type="SAM" id="Coils"/>
    </source>
</evidence>
<dbReference type="GO" id="GO:0006450">
    <property type="term" value="P:regulation of translational fidelity"/>
    <property type="evidence" value="ECO:0007669"/>
    <property type="project" value="InterPro"/>
</dbReference>
<dbReference type="EMBL" id="CAJFCJ010000001">
    <property type="protein sequence ID" value="CAD5111356.1"/>
    <property type="molecule type" value="Genomic_DNA"/>
</dbReference>
<dbReference type="InterPro" id="IPR054076">
    <property type="entry name" value="ZUO1-like_ZHD"/>
</dbReference>
<dbReference type="PROSITE" id="PS50076">
    <property type="entry name" value="DNAJ_2"/>
    <property type="match status" value="1"/>
</dbReference>
<feature type="domain" description="J" evidence="8">
    <location>
        <begin position="91"/>
        <end position="163"/>
    </location>
</feature>
<evidence type="ECO:0000256" key="3">
    <source>
        <dbReference type="ARBA" id="ARBA00022737"/>
    </source>
</evidence>
<dbReference type="InterPro" id="IPR001623">
    <property type="entry name" value="DnaJ_domain"/>
</dbReference>
<keyword evidence="3" id="KW-0677">Repeat</keyword>
<dbReference type="GO" id="GO:0005829">
    <property type="term" value="C:cytosol"/>
    <property type="evidence" value="ECO:0007669"/>
    <property type="project" value="TreeGrafter"/>
</dbReference>
<sequence>MTLSLINIPSADDYSAREIREWAPGTTEVVVEPVGKWFETYNNRRAKSSLSFASVKSTTSEEEDNEEDIELCPEDDDYVFNRDPAEWKKQDHYKILGLSRLRYKATDKHIKLAYKKKVLQHHPDKRKARGIPTEKADADFSCITKAYEILGNPIKRRSYDSVDPAFDDSVPNSKTVTKETFYETYSPVFERNARWSIRKKVPLIGDDSTPYEDVCEFYNFWFEFNSWREFSYLDEEDVDKGENRDERRWIEKQNKSARKEKRKEEMMRIRSLVESAYNLDPRVLKQKEEEKQKKLAIKQARKEEVRKRIEEENRKKREEEERLAKIKEEEEKKVKAEEDRLKKEREAIRNKTKKERKALRNMAKNFDYFTTEESQRVHNMAEVDKLAELLELTKLQELNTALSSKKEKDLAAAEFFKFSKELNARLDEEKRKQIEDSQKSADYSSESKSNRNWSPEDCTALVKAVNLFPAGTNKRWEVVAQYVNEHGKGKFNAKEVLAKAKSMQKLDPNQKKEVNARAYENFDKTVKDVNSKPGGGISQRYETVAEQQIAERGTNPSPWSASEQKLLEHALKTYPASTPNRWDAIASTIPNRSKKDCIQRCKELAEMVRAKKAATSKS</sequence>
<dbReference type="InterPro" id="IPR036869">
    <property type="entry name" value="J_dom_sf"/>
</dbReference>
<evidence type="ECO:0000256" key="5">
    <source>
        <dbReference type="ARBA" id="ARBA00023242"/>
    </source>
</evidence>
<dbReference type="SUPFAM" id="SSF46689">
    <property type="entry name" value="Homeodomain-like"/>
    <property type="match status" value="2"/>
</dbReference>
<protein>
    <submittedName>
        <fullName evidence="10">DgyrCDS672</fullName>
    </submittedName>
</protein>
<evidence type="ECO:0000313" key="11">
    <source>
        <dbReference type="Proteomes" id="UP000549394"/>
    </source>
</evidence>
<dbReference type="GO" id="GO:0030544">
    <property type="term" value="F:Hsp70 protein binding"/>
    <property type="evidence" value="ECO:0007669"/>
    <property type="project" value="InterPro"/>
</dbReference>
<keyword evidence="11" id="KW-1185">Reference proteome</keyword>
<dbReference type="Proteomes" id="UP000549394">
    <property type="component" value="Unassembled WGS sequence"/>
</dbReference>
<dbReference type="Pfam" id="PF23082">
    <property type="entry name" value="Myb_DNA-binding_2"/>
    <property type="match status" value="2"/>
</dbReference>
<keyword evidence="6" id="KW-0175">Coiled coil</keyword>
<dbReference type="SMART" id="SM00717">
    <property type="entry name" value="SANT"/>
    <property type="match status" value="2"/>
</dbReference>
<keyword evidence="5" id="KW-0539">Nucleus</keyword>
<dbReference type="PANTHER" id="PTHR43999">
    <property type="entry name" value="DNAJ HOMOLOG SUBFAMILY C MEMBER 2"/>
    <property type="match status" value="1"/>
</dbReference>
<feature type="coiled-coil region" evidence="6">
    <location>
        <begin position="283"/>
        <end position="354"/>
    </location>
</feature>
<feature type="domain" description="Myb-like" evidence="9">
    <location>
        <begin position="551"/>
        <end position="605"/>
    </location>
</feature>
<dbReference type="PROSITE" id="PS00636">
    <property type="entry name" value="DNAJ_1"/>
    <property type="match status" value="1"/>
</dbReference>
<proteinExistence type="predicted"/>
<evidence type="ECO:0000256" key="4">
    <source>
        <dbReference type="ARBA" id="ARBA00023186"/>
    </source>
</evidence>
<dbReference type="InterPro" id="IPR009057">
    <property type="entry name" value="Homeodomain-like_sf"/>
</dbReference>
<keyword evidence="4" id="KW-0143">Chaperone</keyword>
<evidence type="ECO:0000259" key="8">
    <source>
        <dbReference type="PROSITE" id="PS50076"/>
    </source>
</evidence>
<name>A0A7I8V6W5_9ANNE</name>
<dbReference type="CDD" id="cd06257">
    <property type="entry name" value="DnaJ"/>
    <property type="match status" value="1"/>
</dbReference>
<feature type="region of interest" description="Disordered" evidence="7">
    <location>
        <begin position="428"/>
        <end position="455"/>
    </location>
</feature>
<evidence type="ECO:0000256" key="1">
    <source>
        <dbReference type="ARBA" id="ARBA00004496"/>
    </source>
</evidence>
<dbReference type="InterPro" id="IPR018253">
    <property type="entry name" value="DnaJ_domain_CS"/>
</dbReference>
<dbReference type="Pfam" id="PF00226">
    <property type="entry name" value="DnaJ"/>
    <property type="match status" value="1"/>
</dbReference>
<dbReference type="PRINTS" id="PR00625">
    <property type="entry name" value="JDOMAIN"/>
</dbReference>
<comment type="subcellular location">
    <subcellularLocation>
        <location evidence="1">Cytoplasm</location>
    </subcellularLocation>
</comment>
<dbReference type="SMART" id="SM00271">
    <property type="entry name" value="DnaJ"/>
    <property type="match status" value="1"/>
</dbReference>
<accession>A0A7I8V6W5</accession>
<dbReference type="FunFam" id="1.10.10.60:FF:000180">
    <property type="entry name" value="DnaJ (Hsp40) homolog, subfamily C, member 2"/>
    <property type="match status" value="1"/>
</dbReference>
<feature type="compositionally biased region" description="Polar residues" evidence="7">
    <location>
        <begin position="440"/>
        <end position="453"/>
    </location>
</feature>
<dbReference type="InterPro" id="IPR044634">
    <property type="entry name" value="Zuotin/DnaJC2"/>
</dbReference>
<dbReference type="OrthoDB" id="1690618at2759"/>
<dbReference type="PANTHER" id="PTHR43999:SF1">
    <property type="entry name" value="DNAJ HOMOLOG SUBFAMILY C MEMBER 2"/>
    <property type="match status" value="1"/>
</dbReference>
<dbReference type="GO" id="GO:0051083">
    <property type="term" value="P:'de novo' cotranslational protein folding"/>
    <property type="evidence" value="ECO:0007669"/>
    <property type="project" value="InterPro"/>
</dbReference>
<dbReference type="PROSITE" id="PS50090">
    <property type="entry name" value="MYB_LIKE"/>
    <property type="match status" value="1"/>
</dbReference>
<dbReference type="InterPro" id="IPR001005">
    <property type="entry name" value="SANT/Myb"/>
</dbReference>
<dbReference type="InterPro" id="IPR032003">
    <property type="entry name" value="RAC_head"/>
</dbReference>